<protein>
    <submittedName>
        <fullName evidence="2">Uncharacterized protein</fullName>
    </submittedName>
</protein>
<keyword evidence="3" id="KW-1185">Reference proteome</keyword>
<comment type="caution">
    <text evidence="2">The sequence shown here is derived from an EMBL/GenBank/DDBJ whole genome shotgun (WGS) entry which is preliminary data.</text>
</comment>
<evidence type="ECO:0000256" key="1">
    <source>
        <dbReference type="SAM" id="MobiDB-lite"/>
    </source>
</evidence>
<dbReference type="Proteomes" id="UP000011575">
    <property type="component" value="Unassembled WGS sequence"/>
</dbReference>
<dbReference type="EMBL" id="AOJI01000015">
    <property type="protein sequence ID" value="EMA69316.1"/>
    <property type="molecule type" value="Genomic_DNA"/>
</dbReference>
<reference evidence="2 3" key="1">
    <citation type="journal article" date="2014" name="PLoS Genet.">
        <title>Phylogenetically driven sequencing of extremely halophilic archaea reveals strategies for static and dynamic osmo-response.</title>
        <authorList>
            <person name="Becker E.A."/>
            <person name="Seitzer P.M."/>
            <person name="Tritt A."/>
            <person name="Larsen D."/>
            <person name="Krusor M."/>
            <person name="Yao A.I."/>
            <person name="Wu D."/>
            <person name="Madern D."/>
            <person name="Eisen J.A."/>
            <person name="Darling A.E."/>
            <person name="Facciotti M.T."/>
        </authorList>
    </citation>
    <scope>NUCLEOTIDE SEQUENCE [LARGE SCALE GENOMIC DNA]</scope>
    <source>
        <strain evidence="2 3">JCM 13560</strain>
    </source>
</reference>
<gene>
    <name evidence="2" type="ORF">C461_03108</name>
</gene>
<accession>M0PGW5</accession>
<feature type="region of interest" description="Disordered" evidence="1">
    <location>
        <begin position="115"/>
        <end position="136"/>
    </location>
</feature>
<proteinExistence type="predicted"/>
<evidence type="ECO:0000313" key="3">
    <source>
        <dbReference type="Proteomes" id="UP000011575"/>
    </source>
</evidence>
<dbReference type="PATRIC" id="fig|1230454.4.peg.639"/>
<organism evidence="2 3">
    <name type="scientific">Halorubrum aidingense JCM 13560</name>
    <dbReference type="NCBI Taxonomy" id="1230454"/>
    <lineage>
        <taxon>Archaea</taxon>
        <taxon>Methanobacteriati</taxon>
        <taxon>Methanobacteriota</taxon>
        <taxon>Stenosarchaea group</taxon>
        <taxon>Halobacteria</taxon>
        <taxon>Halobacteriales</taxon>
        <taxon>Haloferacaceae</taxon>
        <taxon>Halorubrum</taxon>
    </lineage>
</organism>
<dbReference type="RefSeq" id="WP_007998560.1">
    <property type="nucleotide sequence ID" value="NZ_AOJI01000015.1"/>
</dbReference>
<dbReference type="STRING" id="1230454.C461_03108"/>
<feature type="region of interest" description="Disordered" evidence="1">
    <location>
        <begin position="78"/>
        <end position="97"/>
    </location>
</feature>
<name>M0PGW5_9EURY</name>
<dbReference type="AlphaFoldDB" id="M0PGW5"/>
<feature type="compositionally biased region" description="Polar residues" evidence="1">
    <location>
        <begin position="125"/>
        <end position="136"/>
    </location>
</feature>
<dbReference type="OrthoDB" id="321131at2157"/>
<evidence type="ECO:0000313" key="2">
    <source>
        <dbReference type="EMBL" id="EMA69316.1"/>
    </source>
</evidence>
<sequence length="136" mass="14654">MPDYRSSVDDVRAELERTDFPTAQLADGQIETVGLDPAHLVVTEDLADTDQSDDRLALIERYLAGHNILASGIDDLRQTTSEQTDRERKSYAGEFGEAMRSTTLGQKAISMDQSGTLADAAKPTASITVPDTSGGH</sequence>